<feature type="transmembrane region" description="Helical" evidence="6">
    <location>
        <begin position="140"/>
        <end position="163"/>
    </location>
</feature>
<dbReference type="WBParaSite" id="MBELARI_LOCUS11470">
    <property type="protein sequence ID" value="MBELARI_LOCUS11470"/>
    <property type="gene ID" value="MBELARI_LOCUS11470"/>
</dbReference>
<evidence type="ECO:0000256" key="6">
    <source>
        <dbReference type="RuleBase" id="RU280813"/>
    </source>
</evidence>
<evidence type="ECO:0000256" key="1">
    <source>
        <dbReference type="ARBA" id="ARBA00004141"/>
    </source>
</evidence>
<evidence type="ECO:0000256" key="2">
    <source>
        <dbReference type="ARBA" id="ARBA00005692"/>
    </source>
</evidence>
<dbReference type="GO" id="GO:0004888">
    <property type="term" value="F:transmembrane signaling receptor activity"/>
    <property type="evidence" value="ECO:0007669"/>
    <property type="project" value="InterPro"/>
</dbReference>
<dbReference type="AlphaFoldDB" id="A0AAF3EBZ4"/>
<dbReference type="GO" id="GO:0007606">
    <property type="term" value="P:sensory perception of chemical stimulus"/>
    <property type="evidence" value="ECO:0007669"/>
    <property type="project" value="UniProtKB-UniRule"/>
</dbReference>
<evidence type="ECO:0000313" key="8">
    <source>
        <dbReference type="WBParaSite" id="MBELARI_LOCUS11470"/>
    </source>
</evidence>
<protein>
    <recommendedName>
        <fullName evidence="6">Serpentine receptor class gamma</fullName>
    </recommendedName>
</protein>
<organism evidence="7 8">
    <name type="scientific">Mesorhabditis belari</name>
    <dbReference type="NCBI Taxonomy" id="2138241"/>
    <lineage>
        <taxon>Eukaryota</taxon>
        <taxon>Metazoa</taxon>
        <taxon>Ecdysozoa</taxon>
        <taxon>Nematoda</taxon>
        <taxon>Chromadorea</taxon>
        <taxon>Rhabditida</taxon>
        <taxon>Rhabditina</taxon>
        <taxon>Rhabditomorpha</taxon>
        <taxon>Rhabditoidea</taxon>
        <taxon>Rhabditidae</taxon>
        <taxon>Mesorhabditinae</taxon>
        <taxon>Mesorhabditis</taxon>
    </lineage>
</organism>
<sequence length="201" mass="22926">MITNFQYIITYINTYLTTKLPELSILSSIFVGIEHSFPPYRILYMYKHAGFHAENCALILMHLNRFTSVWMPITHNLIWKPRNINLAFLFIFLFANAINFQNLLVTVPIFVESGGYAVWNLAPLAEQIPFTWLMLRVAGYVYPLLSLLINIGIFAKLFILRFSGSSFTTGNTVEIHLLLICVASLCMQIGLMVFVVGDFSS</sequence>
<comment type="similarity">
    <text evidence="2 6">Belongs to the nematode receptor-like protein srg family.</text>
</comment>
<evidence type="ECO:0000256" key="4">
    <source>
        <dbReference type="ARBA" id="ARBA00022989"/>
    </source>
</evidence>
<proteinExistence type="inferred from homology"/>
<accession>A0AAF3EBZ4</accession>
<name>A0AAF3EBZ4_9BILA</name>
<dbReference type="Pfam" id="PF02118">
    <property type="entry name" value="Srg"/>
    <property type="match status" value="1"/>
</dbReference>
<dbReference type="Proteomes" id="UP000887575">
    <property type="component" value="Unassembled WGS sequence"/>
</dbReference>
<dbReference type="GO" id="GO:0016020">
    <property type="term" value="C:membrane"/>
    <property type="evidence" value="ECO:0007669"/>
    <property type="project" value="UniProtKB-SubCell"/>
</dbReference>
<keyword evidence="4 6" id="KW-1133">Transmembrane helix</keyword>
<keyword evidence="7" id="KW-1185">Reference proteome</keyword>
<keyword evidence="5 6" id="KW-0472">Membrane</keyword>
<evidence type="ECO:0000256" key="3">
    <source>
        <dbReference type="ARBA" id="ARBA00022692"/>
    </source>
</evidence>
<comment type="subcellular location">
    <subcellularLocation>
        <location evidence="1">Membrane</location>
        <topology evidence="1">Multi-pass membrane protein</topology>
    </subcellularLocation>
</comment>
<evidence type="ECO:0000256" key="5">
    <source>
        <dbReference type="ARBA" id="ARBA00023136"/>
    </source>
</evidence>
<comment type="caution">
    <text evidence="6">Lacks conserved residue(s) required for the propagation of feature annotation.</text>
</comment>
<feature type="transmembrane region" description="Helical" evidence="6">
    <location>
        <begin position="175"/>
        <end position="196"/>
    </location>
</feature>
<dbReference type="InterPro" id="IPR000609">
    <property type="entry name" value="7TM_GPCR_serpentine_rcpt_Srg"/>
</dbReference>
<feature type="transmembrane region" description="Helical" evidence="6">
    <location>
        <begin position="86"/>
        <end position="111"/>
    </location>
</feature>
<keyword evidence="3 6" id="KW-0812">Transmembrane</keyword>
<reference evidence="8" key="1">
    <citation type="submission" date="2024-02" db="UniProtKB">
        <authorList>
            <consortium name="WormBaseParasite"/>
        </authorList>
    </citation>
    <scope>IDENTIFICATION</scope>
</reference>
<evidence type="ECO:0000313" key="7">
    <source>
        <dbReference type="Proteomes" id="UP000887575"/>
    </source>
</evidence>